<dbReference type="Pfam" id="PF13289">
    <property type="entry name" value="SIR2_2"/>
    <property type="match status" value="1"/>
</dbReference>
<keyword evidence="2" id="KW-1185">Reference proteome</keyword>
<reference evidence="1 2" key="1">
    <citation type="submission" date="2019-01" db="EMBL/GenBank/DDBJ databases">
        <title>Novel species of Nocardioides.</title>
        <authorList>
            <person name="Liu Q."/>
            <person name="Xin Y.-H."/>
        </authorList>
    </citation>
    <scope>NUCLEOTIDE SEQUENCE [LARGE SCALE GENOMIC DNA]</scope>
    <source>
        <strain evidence="1 2">CGMCC 4.6875</strain>
    </source>
</reference>
<dbReference type="AlphaFoldDB" id="A0A4Q2SC92"/>
<proteinExistence type="predicted"/>
<dbReference type="Gene3D" id="3.40.50.1220">
    <property type="entry name" value="TPP-binding domain"/>
    <property type="match status" value="1"/>
</dbReference>
<evidence type="ECO:0000313" key="2">
    <source>
        <dbReference type="Proteomes" id="UP000293291"/>
    </source>
</evidence>
<dbReference type="InterPro" id="IPR029035">
    <property type="entry name" value="DHS-like_NAD/FAD-binding_dom"/>
</dbReference>
<protein>
    <submittedName>
        <fullName evidence="1">Uncharacterized protein</fullName>
    </submittedName>
</protein>
<sequence>MSEHEGHLFIVHGRIESVIHDAALVPVDQAYDFNSIWTPLVGGRPPLPLQWKERGYGRIKPAPDRVWAVSIGNGLDRYEDVLDRIIGALQRIELRRDAYPPKRGPGTLPLVAVPVIGIGRGGFGGDRGSVLRMLVEGLTRAARELRLDVVLVSPDPAVFAAAQYARRRLTVKLPPRLETLARELGTAARSGQLAVLMGAGVSAAAGLPSWHGLLEQLERDAGITYPDPTRLPNAIDRAELIERHDKTRFQKRVAETVTGVHHPSLLHALLASLDCHEVVTTNYDTLYEQAVRATDREIKAVMPWNSAHGAARWILKLHGDVEHVRQIVLTRRHMVRYDAANRPSAAVLQSLLLTKRLLAVGVSMTDDNVIRLAHEVQAYRDEHQQGAHGTFGTVLDTDGDDIRASLWAGQLDWVKLEAESGVPGRRAQELFLDRVADHAARDSSWLLDQRFEGLLDRDEDRRLAAEVRDLYQRIPHSPGDKWTPLVQRLEELGASSGDLIRAPRVEGQRDFR</sequence>
<comment type="caution">
    <text evidence="1">The sequence shown here is derived from an EMBL/GenBank/DDBJ whole genome shotgun (WGS) entry which is preliminary data.</text>
</comment>
<dbReference type="SUPFAM" id="SSF52467">
    <property type="entry name" value="DHS-like NAD/FAD-binding domain"/>
    <property type="match status" value="1"/>
</dbReference>
<dbReference type="Proteomes" id="UP000293291">
    <property type="component" value="Unassembled WGS sequence"/>
</dbReference>
<evidence type="ECO:0000313" key="1">
    <source>
        <dbReference type="EMBL" id="RYB99440.1"/>
    </source>
</evidence>
<dbReference type="EMBL" id="SDWU01000019">
    <property type="protein sequence ID" value="RYB99440.1"/>
    <property type="molecule type" value="Genomic_DNA"/>
</dbReference>
<name>A0A4Q2SC92_9ACTN</name>
<dbReference type="RefSeq" id="WP_129456288.1">
    <property type="nucleotide sequence ID" value="NZ_JACXYX010000018.1"/>
</dbReference>
<dbReference type="OrthoDB" id="5241047at2"/>
<gene>
    <name evidence="1" type="ORF">EUA07_16580</name>
</gene>
<organism evidence="1 2">
    <name type="scientific">Nocardioides ganghwensis</name>
    <dbReference type="NCBI Taxonomy" id="252230"/>
    <lineage>
        <taxon>Bacteria</taxon>
        <taxon>Bacillati</taxon>
        <taxon>Actinomycetota</taxon>
        <taxon>Actinomycetes</taxon>
        <taxon>Propionibacteriales</taxon>
        <taxon>Nocardioidaceae</taxon>
        <taxon>Nocardioides</taxon>
    </lineage>
</organism>
<accession>A0A4Q2SC92</accession>